<protein>
    <submittedName>
        <fullName evidence="1">Uncharacterized protein</fullName>
    </submittedName>
</protein>
<evidence type="ECO:0000313" key="1">
    <source>
        <dbReference type="EMBL" id="GIQ71355.1"/>
    </source>
</evidence>
<reference evidence="1" key="1">
    <citation type="submission" date="2021-04" db="EMBL/GenBank/DDBJ databases">
        <title>Draft genome sequence of Xylanibacillus composti strain K13.</title>
        <authorList>
            <person name="Uke A."/>
            <person name="Chhe C."/>
            <person name="Baramee S."/>
            <person name="Kosugi A."/>
        </authorList>
    </citation>
    <scope>NUCLEOTIDE SEQUENCE</scope>
    <source>
        <strain evidence="1">K13</strain>
    </source>
</reference>
<comment type="caution">
    <text evidence="1">The sequence shown here is derived from an EMBL/GenBank/DDBJ whole genome shotgun (WGS) entry which is preliminary data.</text>
</comment>
<gene>
    <name evidence="1" type="ORF">XYCOK13_41790</name>
</gene>
<dbReference type="Proteomes" id="UP000677918">
    <property type="component" value="Unassembled WGS sequence"/>
</dbReference>
<proteinExistence type="predicted"/>
<name>A0A8J4M3Y8_9BACL</name>
<dbReference type="AlphaFoldDB" id="A0A8J4M3Y8"/>
<sequence length="83" mass="9715">MRMKLEQIAAGLKEYELFCYRTAYYLLEQEHAATIAAQEALAELGGNRIFFEQQPRERKAWVRKAALKHALKIYAESLAERRI</sequence>
<evidence type="ECO:0000313" key="2">
    <source>
        <dbReference type="Proteomes" id="UP000677918"/>
    </source>
</evidence>
<dbReference type="EMBL" id="BOVK01000082">
    <property type="protein sequence ID" value="GIQ71355.1"/>
    <property type="molecule type" value="Genomic_DNA"/>
</dbReference>
<keyword evidence="2" id="KW-1185">Reference proteome</keyword>
<organism evidence="1 2">
    <name type="scientific">Xylanibacillus composti</name>
    <dbReference type="NCBI Taxonomy" id="1572762"/>
    <lineage>
        <taxon>Bacteria</taxon>
        <taxon>Bacillati</taxon>
        <taxon>Bacillota</taxon>
        <taxon>Bacilli</taxon>
        <taxon>Bacillales</taxon>
        <taxon>Paenibacillaceae</taxon>
        <taxon>Xylanibacillus</taxon>
    </lineage>
</organism>
<accession>A0A8J4M3Y8</accession>